<name>A0A6C0CH02_9ZZZZ</name>
<dbReference type="EMBL" id="MN739413">
    <property type="protein sequence ID" value="QHT03573.1"/>
    <property type="molecule type" value="Genomic_DNA"/>
</dbReference>
<protein>
    <submittedName>
        <fullName evidence="1">Uncharacterized protein</fullName>
    </submittedName>
</protein>
<proteinExistence type="predicted"/>
<reference evidence="1" key="1">
    <citation type="journal article" date="2020" name="Nature">
        <title>Giant virus diversity and host interactions through global metagenomics.</title>
        <authorList>
            <person name="Schulz F."/>
            <person name="Roux S."/>
            <person name="Paez-Espino D."/>
            <person name="Jungbluth S."/>
            <person name="Walsh D.A."/>
            <person name="Denef V.J."/>
            <person name="McMahon K.D."/>
            <person name="Konstantinidis K.T."/>
            <person name="Eloe-Fadrosh E.A."/>
            <person name="Kyrpides N.C."/>
            <person name="Woyke T."/>
        </authorList>
    </citation>
    <scope>NUCLEOTIDE SEQUENCE</scope>
    <source>
        <strain evidence="1">GVMAG-M-3300021079-18</strain>
    </source>
</reference>
<dbReference type="AlphaFoldDB" id="A0A6C0CH02"/>
<accession>A0A6C0CH02</accession>
<organism evidence="1">
    <name type="scientific">viral metagenome</name>
    <dbReference type="NCBI Taxonomy" id="1070528"/>
    <lineage>
        <taxon>unclassified sequences</taxon>
        <taxon>metagenomes</taxon>
        <taxon>organismal metagenomes</taxon>
    </lineage>
</organism>
<evidence type="ECO:0000313" key="1">
    <source>
        <dbReference type="EMBL" id="QHT03573.1"/>
    </source>
</evidence>
<sequence length="244" mass="28316">MRGKLKDAALLKATENLSTLRDVFRWCEGSQKYRDSCSTAPEFWKQTIVKCLGNVIVLQRGDIEESEEWYDFARLLATGVEYKYCITEDDATNVWTTQPEPYAAIDEIEANHTFYEIRIPAMLPASGTFGYFVLVYYEPPFDDYKTFFLHPVQTTASNRATKYVGEDFTDYSFHRLDIRRSRLQIDGNPELELDDNPGDNFFIDTARASLAGGNNDGEWILRWTNEVGDDKVIYFRWIIRPITF</sequence>